<feature type="region of interest" description="Disordered" evidence="1">
    <location>
        <begin position="1"/>
        <end position="57"/>
    </location>
</feature>
<evidence type="ECO:0000256" key="1">
    <source>
        <dbReference type="SAM" id="MobiDB-lite"/>
    </source>
</evidence>
<organism evidence="4 5">
    <name type="scientific">Nocardia arthritidis</name>
    <dbReference type="NCBI Taxonomy" id="228602"/>
    <lineage>
        <taxon>Bacteria</taxon>
        <taxon>Bacillati</taxon>
        <taxon>Actinomycetota</taxon>
        <taxon>Actinomycetes</taxon>
        <taxon>Mycobacteriales</taxon>
        <taxon>Nocardiaceae</taxon>
        <taxon>Nocardia</taxon>
    </lineage>
</organism>
<dbReference type="PANTHER" id="PTHR36933">
    <property type="entry name" value="SLL0788 PROTEIN"/>
    <property type="match status" value="1"/>
</dbReference>
<keyword evidence="5" id="KW-1185">Reference proteome</keyword>
<feature type="compositionally biased region" description="Basic and acidic residues" evidence="1">
    <location>
        <begin position="37"/>
        <end position="51"/>
    </location>
</feature>
<accession>A0A6G9Y812</accession>
<feature type="transmembrane region" description="Helical" evidence="2">
    <location>
        <begin position="92"/>
        <end position="112"/>
    </location>
</feature>
<dbReference type="PANTHER" id="PTHR36933:SF1">
    <property type="entry name" value="SLL0788 PROTEIN"/>
    <property type="match status" value="1"/>
</dbReference>
<name>A0A6G9Y812_9NOCA</name>
<protein>
    <submittedName>
        <fullName evidence="4">DUF305 domain-containing protein</fullName>
    </submittedName>
</protein>
<evidence type="ECO:0000313" key="5">
    <source>
        <dbReference type="Proteomes" id="UP000503540"/>
    </source>
</evidence>
<evidence type="ECO:0000256" key="2">
    <source>
        <dbReference type="SAM" id="Phobius"/>
    </source>
</evidence>
<proteinExistence type="predicted"/>
<dbReference type="EMBL" id="CP046172">
    <property type="protein sequence ID" value="QIS09395.1"/>
    <property type="molecule type" value="Genomic_DNA"/>
</dbReference>
<dbReference type="KEGG" id="nah:F5544_07450"/>
<dbReference type="Proteomes" id="UP000503540">
    <property type="component" value="Chromosome"/>
</dbReference>
<dbReference type="Gene3D" id="1.20.1260.10">
    <property type="match status" value="1"/>
</dbReference>
<feature type="domain" description="DUF305" evidence="3">
    <location>
        <begin position="128"/>
        <end position="292"/>
    </location>
</feature>
<keyword evidence="2" id="KW-0812">Transmembrane</keyword>
<keyword evidence="2" id="KW-0472">Membrane</keyword>
<gene>
    <name evidence="4" type="ORF">F5544_07450</name>
</gene>
<dbReference type="InterPro" id="IPR012347">
    <property type="entry name" value="Ferritin-like"/>
</dbReference>
<reference evidence="4 5" key="1">
    <citation type="journal article" date="2019" name="ACS Chem. Biol.">
        <title>Identification and Mobilization of a Cryptic Antibiotic Biosynthesis Gene Locus from a Human-Pathogenic Nocardia Isolate.</title>
        <authorList>
            <person name="Herisse M."/>
            <person name="Ishida K."/>
            <person name="Porter J.L."/>
            <person name="Howden B."/>
            <person name="Hertweck C."/>
            <person name="Stinear T.P."/>
            <person name="Pidot S.J."/>
        </authorList>
    </citation>
    <scope>NUCLEOTIDE SEQUENCE [LARGE SCALE GENOMIC DNA]</scope>
    <source>
        <strain evidence="4 5">AUSMDU00012717</strain>
    </source>
</reference>
<sequence>MNSSPRCAATRTPIPNATRSARHPPSTPTTRRRSTRPHPDPTRCRWTERARTKTPTNPRWAACRRGFRDFRHRRAADMDEPETGAVRGQRTALFVLGAIGLLLIGFAVGLLARQPLDRPATPAPNSVDIGFAQDMAAHHAQAVEMAGIALIGSTDNDVRRIAYDIMTSQESQIGRMQGWLQTWGQPEQGVNGHMGWMTEQPTHDHTGGNHGMTGPVTTMPGMAGENELAALRKATGAQLDTMFLQLMLRHHQGGQPMMRYAAQYAATTEIRTLADSMAQAQQSEAELITTMLTARNAKPLPN</sequence>
<dbReference type="Pfam" id="PF03713">
    <property type="entry name" value="DUF305"/>
    <property type="match status" value="1"/>
</dbReference>
<keyword evidence="2" id="KW-1133">Transmembrane helix</keyword>
<dbReference type="InterPro" id="IPR005183">
    <property type="entry name" value="DUF305_CopM-like"/>
</dbReference>
<evidence type="ECO:0000259" key="3">
    <source>
        <dbReference type="Pfam" id="PF03713"/>
    </source>
</evidence>
<dbReference type="AlphaFoldDB" id="A0A6G9Y812"/>
<evidence type="ECO:0000313" key="4">
    <source>
        <dbReference type="EMBL" id="QIS09395.1"/>
    </source>
</evidence>